<dbReference type="EMBL" id="UHDS01000001">
    <property type="protein sequence ID" value="SUM55525.1"/>
    <property type="molecule type" value="Genomic_DNA"/>
</dbReference>
<name>A0A380GPK1_9STAP</name>
<gene>
    <name evidence="1" type="ORF">NCTC13834_01892</name>
</gene>
<evidence type="ECO:0000313" key="2">
    <source>
        <dbReference type="Proteomes" id="UP000254412"/>
    </source>
</evidence>
<sequence length="54" mass="6432">MKTGLKTNKVKRKFSFILVALDMRKIRAQRDAKLHKNKENVNFYMISIEIDVCF</sequence>
<dbReference type="RefSeq" id="WP_218019584.1">
    <property type="nucleotide sequence ID" value="NZ_UHDS01000001.1"/>
</dbReference>
<evidence type="ECO:0000313" key="1">
    <source>
        <dbReference type="EMBL" id="SUM55525.1"/>
    </source>
</evidence>
<protein>
    <submittedName>
        <fullName evidence="1">Transposase</fullName>
    </submittedName>
</protein>
<reference evidence="1 2" key="1">
    <citation type="submission" date="2018-06" db="EMBL/GenBank/DDBJ databases">
        <authorList>
            <consortium name="Pathogen Informatics"/>
            <person name="Doyle S."/>
        </authorList>
    </citation>
    <scope>NUCLEOTIDE SEQUENCE [LARGE SCALE GENOMIC DNA]</scope>
    <source>
        <strain evidence="1 2">NCTC13834</strain>
    </source>
</reference>
<accession>A0A380GPK1</accession>
<organism evidence="1 2">
    <name type="scientific">Staphylococcus nepalensis</name>
    <dbReference type="NCBI Taxonomy" id="214473"/>
    <lineage>
        <taxon>Bacteria</taxon>
        <taxon>Bacillati</taxon>
        <taxon>Bacillota</taxon>
        <taxon>Bacilli</taxon>
        <taxon>Bacillales</taxon>
        <taxon>Staphylococcaceae</taxon>
        <taxon>Staphylococcus</taxon>
    </lineage>
</organism>
<dbReference type="Proteomes" id="UP000254412">
    <property type="component" value="Unassembled WGS sequence"/>
</dbReference>
<dbReference type="AlphaFoldDB" id="A0A380GPK1"/>
<proteinExistence type="predicted"/>